<dbReference type="AlphaFoldDB" id="A0A2P9HNA0"/>
<comment type="subcellular location">
    <subcellularLocation>
        <location evidence="6">Cytoplasm</location>
    </subcellularLocation>
    <text evidence="6">May associate with membranes.</text>
</comment>
<comment type="subunit">
    <text evidence="6">Monomer. Associates with the 50S ribosomal subunit.</text>
</comment>
<dbReference type="GO" id="GO:0043022">
    <property type="term" value="F:ribosome binding"/>
    <property type="evidence" value="ECO:0007669"/>
    <property type="project" value="TreeGrafter"/>
</dbReference>
<reference evidence="12" key="1">
    <citation type="submission" date="2017-12" db="EMBL/GenBank/DDBJ databases">
        <authorList>
            <person name="Diaz M."/>
        </authorList>
    </citation>
    <scope>NUCLEOTIDE SEQUENCE [LARGE SCALE GENOMIC DNA]</scope>
    <source>
        <strain evidence="12">FI11154</strain>
    </source>
</reference>
<dbReference type="Gene3D" id="3.40.50.300">
    <property type="entry name" value="P-loop containing nucleotide triphosphate hydrolases"/>
    <property type="match status" value="1"/>
</dbReference>
<sequence length="477" mass="52869">MSKFKDKNASSFDAHKDDANKGYGLSEQEPTRAAVVVPILPERYSANGSGEEGARTQFQRSNEARLEEAVGLARAIDLEIIHAEVAIVTNPRPATLLGAGKVEAIADTVKENDIGLVIVDHALTPVQQRNLEKEWNVKVIDRTGLILEIFGERARTKEGALQVELAHLNYQKGRLVRSWTHLERQRGGGGFLGGPGETQIEADRRLLQDKILKIKRELETVVRTRTLHRQKRRKVPHPIVALVGYTNAGKSTLFNRMTGAEVLAEDMLFATLDPTLRRIRLPHGETVILSDTVGFISNLPHHLVAAFRATLEEVVEADLILHVRDISDPDNAAQAEDVENILAGLGIEPQDRKRVVEIWNKIDNLDESGREAALRLAAAGGDEGRPIPLSAITGEGVDRLLNLIETRIAGVLGTVDVVLSPFELHILNWIYQHGSDVQREDLEDGSVRVQARLTEVARKTLDEKRGIKPEKPENDWD</sequence>
<feature type="binding site" evidence="7">
    <location>
        <begin position="360"/>
        <end position="363"/>
    </location>
    <ligand>
        <name>GTP</name>
        <dbReference type="ChEBI" id="CHEBI:37565"/>
    </ligand>
</feature>
<dbReference type="PIRSF" id="PIRSF006809">
    <property type="entry name" value="GTP-binding_hflX_prd"/>
    <property type="match status" value="1"/>
</dbReference>
<evidence type="ECO:0000256" key="9">
    <source>
        <dbReference type="SAM" id="MobiDB-lite"/>
    </source>
</evidence>
<feature type="domain" description="Hflx-type G" evidence="10">
    <location>
        <begin position="238"/>
        <end position="412"/>
    </location>
</feature>
<dbReference type="Pfam" id="PF16360">
    <property type="entry name" value="GTP-bdg_M"/>
    <property type="match status" value="1"/>
</dbReference>
<evidence type="ECO:0000259" key="10">
    <source>
        <dbReference type="PROSITE" id="PS51705"/>
    </source>
</evidence>
<protein>
    <recommendedName>
        <fullName evidence="6">GTPase HflX</fullName>
    </recommendedName>
    <alternativeName>
        <fullName evidence="6">GTP-binding protein HflX</fullName>
    </alternativeName>
</protein>
<dbReference type="InterPro" id="IPR032305">
    <property type="entry name" value="GTP-bd_M"/>
</dbReference>
<keyword evidence="5 6" id="KW-0342">GTP-binding</keyword>
<feature type="compositionally biased region" description="Basic and acidic residues" evidence="9">
    <location>
        <begin position="1"/>
        <end position="20"/>
    </location>
</feature>
<evidence type="ECO:0000256" key="2">
    <source>
        <dbReference type="ARBA" id="ARBA00022723"/>
    </source>
</evidence>
<feature type="binding site" evidence="8">
    <location>
        <position position="251"/>
    </location>
    <ligand>
        <name>Mg(2+)</name>
        <dbReference type="ChEBI" id="CHEBI:18420"/>
    </ligand>
</feature>
<feature type="region of interest" description="Disordered" evidence="9">
    <location>
        <begin position="1"/>
        <end position="29"/>
    </location>
</feature>
<dbReference type="GO" id="GO:0003924">
    <property type="term" value="F:GTPase activity"/>
    <property type="evidence" value="ECO:0007669"/>
    <property type="project" value="UniProtKB-UniRule"/>
</dbReference>
<feature type="binding site" evidence="8">
    <location>
        <position position="271"/>
    </location>
    <ligand>
        <name>Mg(2+)</name>
        <dbReference type="ChEBI" id="CHEBI:18420"/>
    </ligand>
</feature>
<dbReference type="EMBL" id="OOFM01000005">
    <property type="protein sequence ID" value="SPL65290.1"/>
    <property type="molecule type" value="Genomic_DNA"/>
</dbReference>
<dbReference type="PANTHER" id="PTHR10229:SF0">
    <property type="entry name" value="GTP-BINDING PROTEIN 6-RELATED"/>
    <property type="match status" value="1"/>
</dbReference>
<dbReference type="HAMAP" id="MF_00900">
    <property type="entry name" value="GTPase_HflX"/>
    <property type="match status" value="1"/>
</dbReference>
<dbReference type="Pfam" id="PF13167">
    <property type="entry name" value="GTP-bdg_N"/>
    <property type="match status" value="1"/>
</dbReference>
<dbReference type="GO" id="GO:0005737">
    <property type="term" value="C:cytoplasm"/>
    <property type="evidence" value="ECO:0007669"/>
    <property type="project" value="UniProtKB-SubCell"/>
</dbReference>
<evidence type="ECO:0000256" key="3">
    <source>
        <dbReference type="ARBA" id="ARBA00022741"/>
    </source>
</evidence>
<dbReference type="GO" id="GO:0046872">
    <property type="term" value="F:metal ion binding"/>
    <property type="evidence" value="ECO:0007669"/>
    <property type="project" value="UniProtKB-KW"/>
</dbReference>
<evidence type="ECO:0000256" key="6">
    <source>
        <dbReference type="HAMAP-Rule" id="MF_00900"/>
    </source>
</evidence>
<dbReference type="InterPro" id="IPR027417">
    <property type="entry name" value="P-loop_NTPase"/>
</dbReference>
<dbReference type="RefSeq" id="WP_109368957.1">
    <property type="nucleotide sequence ID" value="NZ_OOFM01000005.1"/>
</dbReference>
<comment type="similarity">
    <text evidence="6">Belongs to the TRAFAC class OBG-HflX-like GTPase superfamily. HflX GTPase family.</text>
</comment>
<evidence type="ECO:0000313" key="11">
    <source>
        <dbReference type="EMBL" id="SPL65290.1"/>
    </source>
</evidence>
<accession>A0A2P9HNA0</accession>
<dbReference type="Proteomes" id="UP000246073">
    <property type="component" value="Unassembled WGS sequence"/>
</dbReference>
<dbReference type="Gene3D" id="3.40.50.11060">
    <property type="entry name" value="GTPase HflX, N-terminal domain"/>
    <property type="match status" value="1"/>
</dbReference>
<comment type="function">
    <text evidence="6">GTPase that associates with the 50S ribosomal subunit and may have a role during protein synthesis or ribosome biogenesis.</text>
</comment>
<proteinExistence type="inferred from homology"/>
<feature type="binding site" evidence="7">
    <location>
        <begin position="269"/>
        <end position="273"/>
    </location>
    <ligand>
        <name>GTP</name>
        <dbReference type="ChEBI" id="CHEBI:37565"/>
    </ligand>
</feature>
<evidence type="ECO:0000256" key="1">
    <source>
        <dbReference type="ARBA" id="ARBA00022490"/>
    </source>
</evidence>
<evidence type="ECO:0000256" key="5">
    <source>
        <dbReference type="ARBA" id="ARBA00023134"/>
    </source>
</evidence>
<dbReference type="InterPro" id="IPR016496">
    <property type="entry name" value="GTPase_HflX"/>
</dbReference>
<dbReference type="FunFam" id="3.40.50.11060:FF:000001">
    <property type="entry name" value="GTPase HflX"/>
    <property type="match status" value="1"/>
</dbReference>
<name>A0A2P9HNA0_9HYPH</name>
<dbReference type="InterPro" id="IPR006073">
    <property type="entry name" value="GTP-bd"/>
</dbReference>
<dbReference type="GO" id="GO:0005525">
    <property type="term" value="F:GTP binding"/>
    <property type="evidence" value="ECO:0007669"/>
    <property type="project" value="UniProtKB-UniRule"/>
</dbReference>
<comment type="cofactor">
    <cofactor evidence="8">
        <name>Mg(2+)</name>
        <dbReference type="ChEBI" id="CHEBI:18420"/>
    </cofactor>
</comment>
<keyword evidence="3 6" id="KW-0547">Nucleotide-binding</keyword>
<dbReference type="CDD" id="cd01878">
    <property type="entry name" value="HflX"/>
    <property type="match status" value="1"/>
</dbReference>
<dbReference type="Pfam" id="PF19275">
    <property type="entry name" value="HflX_C"/>
    <property type="match status" value="1"/>
</dbReference>
<evidence type="ECO:0000256" key="7">
    <source>
        <dbReference type="PIRSR" id="PIRSR006809-1"/>
    </source>
</evidence>
<evidence type="ECO:0000256" key="8">
    <source>
        <dbReference type="PIRSR" id="PIRSR006809-2"/>
    </source>
</evidence>
<dbReference type="InterPro" id="IPR025121">
    <property type="entry name" value="GTPase_HflX_N"/>
</dbReference>
<dbReference type="PRINTS" id="PR00326">
    <property type="entry name" value="GTP1OBG"/>
</dbReference>
<keyword evidence="4 8" id="KW-0460">Magnesium</keyword>
<dbReference type="InterPro" id="IPR042108">
    <property type="entry name" value="GTPase_HflX_N_sf"/>
</dbReference>
<dbReference type="InterPro" id="IPR045498">
    <property type="entry name" value="HflX_C"/>
</dbReference>
<keyword evidence="1 6" id="KW-0963">Cytoplasm</keyword>
<gene>
    <name evidence="6" type="primary">hflX</name>
    <name evidence="11" type="ORF">OHAE_1157</name>
</gene>
<dbReference type="PROSITE" id="PS51705">
    <property type="entry name" value="G_HFLX"/>
    <property type="match status" value="1"/>
</dbReference>
<organism evidence="11 12">
    <name type="scientific">Ochrobactrum soli</name>
    <dbReference type="NCBI Taxonomy" id="2448455"/>
    <lineage>
        <taxon>Bacteria</taxon>
        <taxon>Pseudomonadati</taxon>
        <taxon>Pseudomonadota</taxon>
        <taxon>Alphaproteobacteria</taxon>
        <taxon>Hyphomicrobiales</taxon>
        <taxon>Brucellaceae</taxon>
        <taxon>Brucella/Ochrobactrum group</taxon>
        <taxon>Ochrobactrum</taxon>
    </lineage>
</organism>
<evidence type="ECO:0000313" key="12">
    <source>
        <dbReference type="Proteomes" id="UP000246073"/>
    </source>
</evidence>
<keyword evidence="2 8" id="KW-0479">Metal-binding</keyword>
<dbReference type="PANTHER" id="PTHR10229">
    <property type="entry name" value="GTP-BINDING PROTEIN HFLX"/>
    <property type="match status" value="1"/>
</dbReference>
<dbReference type="Pfam" id="PF01926">
    <property type="entry name" value="MMR_HSR1"/>
    <property type="match status" value="1"/>
</dbReference>
<dbReference type="Gene3D" id="6.10.250.2860">
    <property type="match status" value="1"/>
</dbReference>
<dbReference type="NCBIfam" id="TIGR03156">
    <property type="entry name" value="GTP_HflX"/>
    <property type="match status" value="1"/>
</dbReference>
<evidence type="ECO:0000256" key="4">
    <source>
        <dbReference type="ARBA" id="ARBA00022842"/>
    </source>
</evidence>
<dbReference type="InterPro" id="IPR030394">
    <property type="entry name" value="G_HFLX_dom"/>
</dbReference>
<feature type="binding site" evidence="7">
    <location>
        <begin position="291"/>
        <end position="294"/>
    </location>
    <ligand>
        <name>GTP</name>
        <dbReference type="ChEBI" id="CHEBI:37565"/>
    </ligand>
</feature>
<dbReference type="SUPFAM" id="SSF52540">
    <property type="entry name" value="P-loop containing nucleoside triphosphate hydrolases"/>
    <property type="match status" value="1"/>
</dbReference>
<feature type="binding site" evidence="7">
    <location>
        <begin position="244"/>
        <end position="251"/>
    </location>
    <ligand>
        <name>GTP</name>
        <dbReference type="ChEBI" id="CHEBI:37565"/>
    </ligand>
</feature>